<reference evidence="2" key="1">
    <citation type="submission" date="2015-03" db="EMBL/GenBank/DDBJ databases">
        <authorList>
            <person name="Nijsse Bart"/>
        </authorList>
    </citation>
    <scope>NUCLEOTIDE SEQUENCE [LARGE SCALE GENOMIC DNA]</scope>
</reference>
<sequence length="139" mass="16071">MGQEVSARDSLRRKLQILEQIAVKNETLSRFVRDRKMTGLRRVLRERQALIDELAAVNAEWDNNPIWKHTPGLAHLLQEAAGKQQEVRERCRQVLQQAIAEKACIAAELKNNRVQQQIRSQYVTPWSVMLPGCRFNKKG</sequence>
<accession>A0A0U1KX34</accession>
<dbReference type="RefSeq" id="WP_021166493.1">
    <property type="nucleotide sequence ID" value="NZ_CTRP01000007.1"/>
</dbReference>
<name>A0A0U1KX34_9FIRM</name>
<evidence type="ECO:0000313" key="2">
    <source>
        <dbReference type="Proteomes" id="UP000049855"/>
    </source>
</evidence>
<protein>
    <submittedName>
        <fullName evidence="1">Uncharacterized protein</fullName>
    </submittedName>
</protein>
<dbReference type="Proteomes" id="UP000049855">
    <property type="component" value="Unassembled WGS sequence"/>
</dbReference>
<dbReference type="AlphaFoldDB" id="A0A0U1KX34"/>
<organism evidence="1 2">
    <name type="scientific">Sporomusa ovata</name>
    <dbReference type="NCBI Taxonomy" id="2378"/>
    <lineage>
        <taxon>Bacteria</taxon>
        <taxon>Bacillati</taxon>
        <taxon>Bacillota</taxon>
        <taxon>Negativicutes</taxon>
        <taxon>Selenomonadales</taxon>
        <taxon>Sporomusaceae</taxon>
        <taxon>Sporomusa</taxon>
    </lineage>
</organism>
<evidence type="ECO:0000313" key="1">
    <source>
        <dbReference type="EMBL" id="CQR71981.1"/>
    </source>
</evidence>
<dbReference type="EMBL" id="CTRP01000007">
    <property type="protein sequence ID" value="CQR71981.1"/>
    <property type="molecule type" value="Genomic_DNA"/>
</dbReference>
<proteinExistence type="predicted"/>
<keyword evidence="2" id="KW-1185">Reference proteome</keyword>
<gene>
    <name evidence="1" type="ORF">SpAn4DRAFT_5222</name>
</gene>